<comment type="caution">
    <text evidence="4">The sequence shown here is derived from an EMBL/GenBank/DDBJ whole genome shotgun (WGS) entry which is preliminary data.</text>
</comment>
<dbReference type="InterPro" id="IPR049177">
    <property type="entry name" value="MgtC_SapB_SrpB_YhiD_N"/>
</dbReference>
<gene>
    <name evidence="4" type="ORF">F9K24_15705</name>
</gene>
<keyword evidence="1" id="KW-1133">Transmembrane helix</keyword>
<feature type="domain" description="DUF4010" evidence="3">
    <location>
        <begin position="209"/>
        <end position="417"/>
    </location>
</feature>
<evidence type="ECO:0000313" key="4">
    <source>
        <dbReference type="EMBL" id="KAB2930908.1"/>
    </source>
</evidence>
<feature type="transmembrane region" description="Helical" evidence="1">
    <location>
        <begin position="204"/>
        <end position="225"/>
    </location>
</feature>
<feature type="transmembrane region" description="Helical" evidence="1">
    <location>
        <begin position="426"/>
        <end position="444"/>
    </location>
</feature>
<feature type="transmembrane region" description="Helical" evidence="1">
    <location>
        <begin position="395"/>
        <end position="419"/>
    </location>
</feature>
<dbReference type="EMBL" id="WBUI01000017">
    <property type="protein sequence ID" value="KAB2930908.1"/>
    <property type="molecule type" value="Genomic_DNA"/>
</dbReference>
<keyword evidence="1" id="KW-0812">Transmembrane</keyword>
<feature type="transmembrane region" description="Helical" evidence="1">
    <location>
        <begin position="62"/>
        <end position="81"/>
    </location>
</feature>
<dbReference type="Pfam" id="PF13194">
    <property type="entry name" value="DUF4010"/>
    <property type="match status" value="1"/>
</dbReference>
<dbReference type="PANTHER" id="PTHR39084">
    <property type="entry name" value="MEMBRANE PROTEIN-RELATED"/>
    <property type="match status" value="1"/>
</dbReference>
<feature type="transmembrane region" description="Helical" evidence="1">
    <location>
        <begin position="334"/>
        <end position="354"/>
    </location>
</feature>
<name>A0A833GZC7_9LEPT</name>
<feature type="transmembrane region" description="Helical" evidence="1">
    <location>
        <begin position="263"/>
        <end position="285"/>
    </location>
</feature>
<evidence type="ECO:0000313" key="5">
    <source>
        <dbReference type="Proteomes" id="UP000460298"/>
    </source>
</evidence>
<organism evidence="4 5">
    <name type="scientific">Leptonema illini</name>
    <dbReference type="NCBI Taxonomy" id="183"/>
    <lineage>
        <taxon>Bacteria</taxon>
        <taxon>Pseudomonadati</taxon>
        <taxon>Spirochaetota</taxon>
        <taxon>Spirochaetia</taxon>
        <taxon>Leptospirales</taxon>
        <taxon>Leptospiraceae</taxon>
        <taxon>Leptonema</taxon>
    </lineage>
</organism>
<sequence>MSEIDLSIRFGLSLALGLFLGLERQLSHNVSLLPDQLKSTPDDAVLDAGEERSLDSSERHFAGVRTFSLISLLGAISLYIGQSLGMEWMFIVVFGALALLLIASNILWHLSGTTGTTTYITAMLAFLIGGLCMQGMFLLAVSVTVSIAFILAIKKWINRMIVRIEPEDISATLKFAIITAIVLPLLPDRNFGWGDWQYLNPYKIWLMVVLISAINFVSYVLMKAIGEESGIGLTGIIGGLISSTAITLGFARRSVAEPELSTSLTMGVILSWSVMVVRIVALVVLLRPELIGGLTVSLTMLLVPGLLYAFYLWKSDRETAQTTIEKKRANPFELGEAIRFGLLFGGVTFIAHVARDLFGESGVYAASALSALTDVDPIVLSMAELAGQNGGFGPVAVRAILIAAFTNTVTKGVMVLALAHPTMKKRMAPALVLYAAGALVAFFVS</sequence>
<proteinExistence type="predicted"/>
<reference evidence="4 5" key="1">
    <citation type="submission" date="2019-10" db="EMBL/GenBank/DDBJ databases">
        <title>Extracellular Electron Transfer in a Candidatus Methanoperedens spp. Enrichment Culture.</title>
        <authorList>
            <person name="Berger S."/>
            <person name="Rangel Shaw D."/>
            <person name="Berben T."/>
            <person name="In 'T Zandt M."/>
            <person name="Frank J."/>
            <person name="Reimann J."/>
            <person name="Jetten M.S.M."/>
            <person name="Welte C.U."/>
        </authorList>
    </citation>
    <scope>NUCLEOTIDE SEQUENCE [LARGE SCALE GENOMIC DNA]</scope>
    <source>
        <strain evidence="4">SB12</strain>
    </source>
</reference>
<feature type="transmembrane region" description="Helical" evidence="1">
    <location>
        <begin position="88"/>
        <end position="108"/>
    </location>
</feature>
<dbReference type="PANTHER" id="PTHR39084:SF1">
    <property type="entry name" value="DUF4010 DOMAIN-CONTAINING PROTEIN"/>
    <property type="match status" value="1"/>
</dbReference>
<protein>
    <submittedName>
        <fullName evidence="4">MgtC/SapB family protein</fullName>
    </submittedName>
</protein>
<feature type="transmembrane region" description="Helical" evidence="1">
    <location>
        <begin position="231"/>
        <end position="251"/>
    </location>
</feature>
<keyword evidence="1" id="KW-0472">Membrane</keyword>
<dbReference type="Pfam" id="PF02308">
    <property type="entry name" value="MgtC"/>
    <property type="match status" value="1"/>
</dbReference>
<feature type="transmembrane region" description="Helical" evidence="1">
    <location>
        <begin position="291"/>
        <end position="313"/>
    </location>
</feature>
<dbReference type="InterPro" id="IPR025105">
    <property type="entry name" value="DUF4010"/>
</dbReference>
<evidence type="ECO:0000256" key="1">
    <source>
        <dbReference type="SAM" id="Phobius"/>
    </source>
</evidence>
<accession>A0A833GZC7</accession>
<feature type="domain" description="MgtC/SapB/SrpB/YhiD N-terminal" evidence="2">
    <location>
        <begin position="11"/>
        <end position="159"/>
    </location>
</feature>
<feature type="transmembrane region" description="Helical" evidence="1">
    <location>
        <begin position="120"/>
        <end position="153"/>
    </location>
</feature>
<dbReference type="Proteomes" id="UP000460298">
    <property type="component" value="Unassembled WGS sequence"/>
</dbReference>
<evidence type="ECO:0000259" key="2">
    <source>
        <dbReference type="Pfam" id="PF02308"/>
    </source>
</evidence>
<dbReference type="AlphaFoldDB" id="A0A833GZC7"/>
<evidence type="ECO:0000259" key="3">
    <source>
        <dbReference type="Pfam" id="PF13194"/>
    </source>
</evidence>